<accession>A0A1W1BWT2</accession>
<keyword evidence="2" id="KW-1134">Transmembrane beta strand</keyword>
<keyword evidence="3" id="KW-0812">Transmembrane</keyword>
<gene>
    <name evidence="7" type="ORF">MNB_SV-10-1392</name>
</gene>
<dbReference type="Gene3D" id="2.40.160.60">
    <property type="entry name" value="Outer membrane protein transport protein (OMPP1/FadL/TodX)"/>
    <property type="match status" value="1"/>
</dbReference>
<name>A0A1W1BWT2_9ZZZZ</name>
<dbReference type="EMBL" id="FPHL01000016">
    <property type="protein sequence ID" value="SFV58068.1"/>
    <property type="molecule type" value="Genomic_DNA"/>
</dbReference>
<sequence>MKKSNLKLLGTGIALSLVTSTLLHATNGDHLISVGAKARGMGGVGIALSHGAESTLNNPALITKVQSTEISFGGTVFMPDIKTQLNVNPNVPPSMLPPQNKLTSDADMNMIPEVSLAMKINDSFYVGIGMWGTAGMGVDYSQDADIRNTMFTTGQLNNFNMVTNLQLMQFAVPLAYKMEGLSIAVAPILQYGNLDINYVMPDRNMPPNLNSVGAGLSQDFGFGYSIGATYDFSNGLVIGAVYKSKIDMEYKNQLSTATRPFGIVLPDGDHLEQPAEAGVGIAYTMGQHTFAFDYKQIQWSSAKGYQDFGWEDQNVYAFGYEFTQDNWALRLGYNYATTPVTETLNPSINMFNLLGFPATEEQHYTIGGTYAFNDQISLDAAYVYAPVSTKTFDVSALQMGLDSVTTDHSENSLSFQLTYKF</sequence>
<organism evidence="7">
    <name type="scientific">hydrothermal vent metagenome</name>
    <dbReference type="NCBI Taxonomy" id="652676"/>
    <lineage>
        <taxon>unclassified sequences</taxon>
        <taxon>metagenomes</taxon>
        <taxon>ecological metagenomes</taxon>
    </lineage>
</organism>
<dbReference type="PANTHER" id="PTHR35093:SF8">
    <property type="entry name" value="OUTER MEMBRANE PROTEIN NMB0088-RELATED"/>
    <property type="match status" value="1"/>
</dbReference>
<keyword evidence="5" id="KW-0472">Membrane</keyword>
<dbReference type="AlphaFoldDB" id="A0A1W1BWT2"/>
<evidence type="ECO:0000256" key="2">
    <source>
        <dbReference type="ARBA" id="ARBA00022452"/>
    </source>
</evidence>
<proteinExistence type="predicted"/>
<keyword evidence="6" id="KW-0998">Cell outer membrane</keyword>
<evidence type="ECO:0000256" key="6">
    <source>
        <dbReference type="ARBA" id="ARBA00023237"/>
    </source>
</evidence>
<reference evidence="7" key="1">
    <citation type="submission" date="2016-10" db="EMBL/GenBank/DDBJ databases">
        <authorList>
            <person name="de Groot N.N."/>
        </authorList>
    </citation>
    <scope>NUCLEOTIDE SEQUENCE</scope>
</reference>
<dbReference type="PANTHER" id="PTHR35093">
    <property type="entry name" value="OUTER MEMBRANE PROTEIN NMB0088-RELATED"/>
    <property type="match status" value="1"/>
</dbReference>
<dbReference type="GO" id="GO:0015483">
    <property type="term" value="F:long-chain fatty acid transporting porin activity"/>
    <property type="evidence" value="ECO:0007669"/>
    <property type="project" value="TreeGrafter"/>
</dbReference>
<dbReference type="GO" id="GO:0009279">
    <property type="term" value="C:cell outer membrane"/>
    <property type="evidence" value="ECO:0007669"/>
    <property type="project" value="UniProtKB-SubCell"/>
</dbReference>
<protein>
    <submittedName>
        <fullName evidence="7">Putative facilitator of salicylate uptake</fullName>
    </submittedName>
</protein>
<evidence type="ECO:0000313" key="7">
    <source>
        <dbReference type="EMBL" id="SFV58068.1"/>
    </source>
</evidence>
<evidence type="ECO:0000256" key="5">
    <source>
        <dbReference type="ARBA" id="ARBA00023136"/>
    </source>
</evidence>
<evidence type="ECO:0000256" key="1">
    <source>
        <dbReference type="ARBA" id="ARBA00004571"/>
    </source>
</evidence>
<dbReference type="Pfam" id="PF03349">
    <property type="entry name" value="Toluene_X"/>
    <property type="match status" value="1"/>
</dbReference>
<evidence type="ECO:0000256" key="4">
    <source>
        <dbReference type="ARBA" id="ARBA00022729"/>
    </source>
</evidence>
<evidence type="ECO:0000256" key="3">
    <source>
        <dbReference type="ARBA" id="ARBA00022692"/>
    </source>
</evidence>
<keyword evidence="4" id="KW-0732">Signal</keyword>
<comment type="subcellular location">
    <subcellularLocation>
        <location evidence="1">Cell outer membrane</location>
        <topology evidence="1">Multi-pass membrane protein</topology>
    </subcellularLocation>
</comment>
<dbReference type="InterPro" id="IPR005017">
    <property type="entry name" value="OMPP1/FadL/TodX"/>
</dbReference>
<dbReference type="SUPFAM" id="SSF56935">
    <property type="entry name" value="Porins"/>
    <property type="match status" value="1"/>
</dbReference>